<evidence type="ECO:0000313" key="3">
    <source>
        <dbReference type="Proteomes" id="UP001305779"/>
    </source>
</evidence>
<dbReference type="PANTHER" id="PTHR42085:SF1">
    <property type="entry name" value="F-BOX DOMAIN-CONTAINING PROTEIN"/>
    <property type="match status" value="1"/>
</dbReference>
<feature type="region of interest" description="Disordered" evidence="1">
    <location>
        <begin position="1"/>
        <end position="47"/>
    </location>
</feature>
<dbReference type="InterPro" id="IPR038883">
    <property type="entry name" value="AN11006-like"/>
</dbReference>
<accession>A0ABR0E8J6</accession>
<gene>
    <name evidence="2" type="ORF">PRZ48_012011</name>
</gene>
<name>A0ABR0E8J6_ZASCE</name>
<protein>
    <submittedName>
        <fullName evidence="2">Uncharacterized protein</fullName>
    </submittedName>
</protein>
<feature type="compositionally biased region" description="Basic and acidic residues" evidence="1">
    <location>
        <begin position="22"/>
        <end position="38"/>
    </location>
</feature>
<comment type="caution">
    <text evidence="2">The sequence shown here is derived from an EMBL/GenBank/DDBJ whole genome shotgun (WGS) entry which is preliminary data.</text>
</comment>
<dbReference type="EMBL" id="JAXOVC010000009">
    <property type="protein sequence ID" value="KAK4497560.1"/>
    <property type="molecule type" value="Genomic_DNA"/>
</dbReference>
<organism evidence="2 3">
    <name type="scientific">Zasmidium cellare</name>
    <name type="common">Wine cellar mold</name>
    <name type="synonym">Racodium cellare</name>
    <dbReference type="NCBI Taxonomy" id="395010"/>
    <lineage>
        <taxon>Eukaryota</taxon>
        <taxon>Fungi</taxon>
        <taxon>Dikarya</taxon>
        <taxon>Ascomycota</taxon>
        <taxon>Pezizomycotina</taxon>
        <taxon>Dothideomycetes</taxon>
        <taxon>Dothideomycetidae</taxon>
        <taxon>Mycosphaerellales</taxon>
        <taxon>Mycosphaerellaceae</taxon>
        <taxon>Zasmidium</taxon>
    </lineage>
</organism>
<keyword evidence="3" id="KW-1185">Reference proteome</keyword>
<sequence>MFEDARKDQEANHPNSTQNPQGEKDKDQASDLKDEVAKWKTKKRKEREKKIQWLMKELEEAKGAIKAGVKSGEEAMREIDSQWTQDRSMPELTTPLSVANQPLSHSSNDNPIESQLFRLPAEIRNEIYRLAMPNGQRFEILKLTDAPLEPALLRTNCRIRNEAILIYYQENTWGFLIKDLNAGVYIAWSQKSPWRIAADIRWTFFSGAMWPATPFFRLEQGCCWYYLKRWLEAYYHGACLGLKTTEIPAENNLRWIFLTTAARYFEMVRWLRDYHGLYWPQIRTLLAMAYHNQEPDTKIWREAYYMRPIKFALKEDDS</sequence>
<feature type="compositionally biased region" description="Basic and acidic residues" evidence="1">
    <location>
        <begin position="1"/>
        <end position="11"/>
    </location>
</feature>
<proteinExistence type="predicted"/>
<feature type="compositionally biased region" description="Polar residues" evidence="1">
    <location>
        <begin position="12"/>
        <end position="21"/>
    </location>
</feature>
<dbReference type="Proteomes" id="UP001305779">
    <property type="component" value="Unassembled WGS sequence"/>
</dbReference>
<evidence type="ECO:0000313" key="2">
    <source>
        <dbReference type="EMBL" id="KAK4497560.1"/>
    </source>
</evidence>
<evidence type="ECO:0000256" key="1">
    <source>
        <dbReference type="SAM" id="MobiDB-lite"/>
    </source>
</evidence>
<reference evidence="2 3" key="1">
    <citation type="journal article" date="2023" name="G3 (Bethesda)">
        <title>A chromosome-level genome assembly of Zasmidium syzygii isolated from banana leaves.</title>
        <authorList>
            <person name="van Westerhoven A.C."/>
            <person name="Mehrabi R."/>
            <person name="Talebi R."/>
            <person name="Steentjes M.B.F."/>
            <person name="Corcolon B."/>
            <person name="Chong P.A."/>
            <person name="Kema G.H.J."/>
            <person name="Seidl M.F."/>
        </authorList>
    </citation>
    <scope>NUCLEOTIDE SEQUENCE [LARGE SCALE GENOMIC DNA]</scope>
    <source>
        <strain evidence="2 3">P124</strain>
    </source>
</reference>
<dbReference type="PANTHER" id="PTHR42085">
    <property type="entry name" value="F-BOX DOMAIN-CONTAINING PROTEIN"/>
    <property type="match status" value="1"/>
</dbReference>